<evidence type="ECO:0000256" key="1">
    <source>
        <dbReference type="SAM" id="MobiDB-lite"/>
    </source>
</evidence>
<dbReference type="SUPFAM" id="SSF81383">
    <property type="entry name" value="F-box domain"/>
    <property type="match status" value="1"/>
</dbReference>
<dbReference type="EMBL" id="QGKY02000094">
    <property type="protein sequence ID" value="KAF2605509.1"/>
    <property type="molecule type" value="Genomic_DNA"/>
</dbReference>
<protein>
    <recommendedName>
        <fullName evidence="3">F-box domain-containing protein</fullName>
    </recommendedName>
</protein>
<feature type="compositionally biased region" description="Basic and acidic residues" evidence="1">
    <location>
        <begin position="18"/>
        <end position="37"/>
    </location>
</feature>
<dbReference type="AlphaFoldDB" id="A0A8S9LHD3"/>
<evidence type="ECO:0000313" key="2">
    <source>
        <dbReference type="EMBL" id="KAF2605509.1"/>
    </source>
</evidence>
<accession>A0A8S9LHD3</accession>
<dbReference type="GO" id="GO:0005634">
    <property type="term" value="C:nucleus"/>
    <property type="evidence" value="ECO:0007669"/>
    <property type="project" value="TreeGrafter"/>
</dbReference>
<dbReference type="PANTHER" id="PTHR47149:SF1">
    <property type="entry name" value="F-BOX PROTEIN RMF"/>
    <property type="match status" value="1"/>
</dbReference>
<dbReference type="PANTHER" id="PTHR47149">
    <property type="entry name" value="F-BOX PROTEIN RMF"/>
    <property type="match status" value="1"/>
</dbReference>
<proteinExistence type="predicted"/>
<organism evidence="2">
    <name type="scientific">Brassica cretica</name>
    <name type="common">Mustard</name>
    <dbReference type="NCBI Taxonomy" id="69181"/>
    <lineage>
        <taxon>Eukaryota</taxon>
        <taxon>Viridiplantae</taxon>
        <taxon>Streptophyta</taxon>
        <taxon>Embryophyta</taxon>
        <taxon>Tracheophyta</taxon>
        <taxon>Spermatophyta</taxon>
        <taxon>Magnoliopsida</taxon>
        <taxon>eudicotyledons</taxon>
        <taxon>Gunneridae</taxon>
        <taxon>Pentapetalae</taxon>
        <taxon>rosids</taxon>
        <taxon>malvids</taxon>
        <taxon>Brassicales</taxon>
        <taxon>Brassicaceae</taxon>
        <taxon>Brassiceae</taxon>
        <taxon>Brassica</taxon>
    </lineage>
</organism>
<evidence type="ECO:0008006" key="3">
    <source>
        <dbReference type="Google" id="ProtNLM"/>
    </source>
</evidence>
<name>A0A8S9LHD3_BRACR</name>
<feature type="compositionally biased region" description="Acidic residues" evidence="1">
    <location>
        <begin position="375"/>
        <end position="385"/>
    </location>
</feature>
<feature type="region of interest" description="Disordered" evidence="1">
    <location>
        <begin position="322"/>
        <end position="441"/>
    </location>
</feature>
<feature type="region of interest" description="Disordered" evidence="1">
    <location>
        <begin position="1"/>
        <end position="46"/>
    </location>
</feature>
<dbReference type="InterPro" id="IPR036047">
    <property type="entry name" value="F-box-like_dom_sf"/>
</dbReference>
<gene>
    <name evidence="2" type="ORF">F2Q70_00026384</name>
</gene>
<dbReference type="GO" id="GO:0061458">
    <property type="term" value="P:reproductive system development"/>
    <property type="evidence" value="ECO:0007669"/>
    <property type="project" value="TreeGrafter"/>
</dbReference>
<sequence>MKTRSSDVQVAANRGKRKAPEGDENGRGKRRSVKSDEPTSSPQIDRRLAPKRTILRGIHGCVSPRCSASTYRSSFSWYEQDAWTYVSRFLDGKSLVMLGATSKWFNKIVMEDAIWRFACLRDLRVPKPYLASSSWIKIYASAFGEYYYKITTTVSQNNGKLRNEMMDDADGRSHSYLFHQQENHIDWMRIGAFTLDSRVSLLTEKLSSPLRVPREGTIERMLESSGSCIVKDIKSGIWIADLQLVRCPVCDLSTCDGKSSTLVVSSADTKMEVGNTILLRLISCKKTQLQLVEPFSISNTLNLHPHVFLTLSLGPELVETPVGSGLDECPENENLEGVPGKDDLEMGNTPVREEETVNAGIEDPVLVSDSSSEGREDEEEEDDRVEETSLPQPVEEETTYEAGDRNVPPPPVVESLVHVSTRVEDPTAAATKDPDDQDSVP</sequence>
<comment type="caution">
    <text evidence="2">The sequence shown here is derived from an EMBL/GenBank/DDBJ whole genome shotgun (WGS) entry which is preliminary data.</text>
</comment>
<reference evidence="2" key="1">
    <citation type="submission" date="2019-12" db="EMBL/GenBank/DDBJ databases">
        <title>Genome sequencing and annotation of Brassica cretica.</title>
        <authorList>
            <person name="Studholme D.J."/>
            <person name="Sarris P.F."/>
        </authorList>
    </citation>
    <scope>NUCLEOTIDE SEQUENCE</scope>
    <source>
        <strain evidence="2">PFS-102/07</strain>
        <tissue evidence="2">Leaf</tissue>
    </source>
</reference>